<evidence type="ECO:0008006" key="4">
    <source>
        <dbReference type="Google" id="ProtNLM"/>
    </source>
</evidence>
<dbReference type="Gene3D" id="1.25.40.10">
    <property type="entry name" value="Tetratricopeptide repeat domain"/>
    <property type="match status" value="1"/>
</dbReference>
<reference evidence="2 3" key="1">
    <citation type="submission" date="2020-10" db="EMBL/GenBank/DDBJ databases">
        <title>Identification of Nocardia species via Next-generation sequencing and recognition of intraspecies genetic diversity.</title>
        <authorList>
            <person name="Li P."/>
            <person name="Li P."/>
            <person name="Lu B."/>
        </authorList>
    </citation>
    <scope>NUCLEOTIDE SEQUENCE [LARGE SCALE GENOMIC DNA]</scope>
    <source>
        <strain evidence="2 3">BJ06-0157</strain>
    </source>
</reference>
<evidence type="ECO:0000313" key="2">
    <source>
        <dbReference type="EMBL" id="MBF6301565.1"/>
    </source>
</evidence>
<evidence type="ECO:0000256" key="1">
    <source>
        <dbReference type="PROSITE-ProRule" id="PRU00339"/>
    </source>
</evidence>
<comment type="caution">
    <text evidence="2">The sequence shown here is derived from an EMBL/GenBank/DDBJ whole genome shotgun (WGS) entry which is preliminary data.</text>
</comment>
<accession>A0ABS0CZI6</accession>
<gene>
    <name evidence="2" type="ORF">IU459_29095</name>
</gene>
<protein>
    <recommendedName>
        <fullName evidence="4">Transcriptional regulator</fullName>
    </recommendedName>
</protein>
<sequence>MSGSPLVKLLAELGWRPETLARKLTEQAALHGRREQVHPKTPYKWLAGARPRAPWPELAAALLTAELARPITPDILGWQATTTRGAEHVLPADSGLTGPWTAAGALRAIHAVTEADPMQRRLFLTLMGTAMTGPAHQWLLAAPVADLTGSTGTRVKFGTVEEIDTMSASLRRMDDQVGGGTLLKMVRAHLRHVLYLLQHGSYDDTIGRRLYASAAELLRLAGWLCFDNSQHARAQRYWVAALRTAHSAGDRALAANILGFMSCQAKDLGQPREAAVLAESARVGYPGASPRVSAILHLRAAEAYATQGAPTECSRALDAAFTDLDSTATAPDWSYWLDPAQAQAQAGYCYLRLGQHGSARHHLRTALRLQDSNNSREGALRYTLLATTYLRQQDPDLEHALTLAGRAVDILAEQVTSTRCVGHLNSLAGDLVAYSRRPAVRELTDRIRALQSQTTARST</sequence>
<keyword evidence="1" id="KW-0802">TPR repeat</keyword>
<dbReference type="InterPro" id="IPR011990">
    <property type="entry name" value="TPR-like_helical_dom_sf"/>
</dbReference>
<keyword evidence="3" id="KW-1185">Reference proteome</keyword>
<dbReference type="Proteomes" id="UP000702209">
    <property type="component" value="Unassembled WGS sequence"/>
</dbReference>
<dbReference type="InterPro" id="IPR019734">
    <property type="entry name" value="TPR_rpt"/>
</dbReference>
<evidence type="ECO:0000313" key="3">
    <source>
        <dbReference type="Proteomes" id="UP000702209"/>
    </source>
</evidence>
<feature type="repeat" description="TPR" evidence="1">
    <location>
        <begin position="340"/>
        <end position="373"/>
    </location>
</feature>
<dbReference type="SUPFAM" id="SSF48452">
    <property type="entry name" value="TPR-like"/>
    <property type="match status" value="1"/>
</dbReference>
<dbReference type="EMBL" id="JADLQX010000028">
    <property type="protein sequence ID" value="MBF6301565.1"/>
    <property type="molecule type" value="Genomic_DNA"/>
</dbReference>
<name>A0ABS0CZI6_9NOCA</name>
<proteinExistence type="predicted"/>
<dbReference type="RefSeq" id="WP_195132777.1">
    <property type="nucleotide sequence ID" value="NZ_JADLQX010000028.1"/>
</dbReference>
<organism evidence="2 3">
    <name type="scientific">Nocardia amamiensis</name>
    <dbReference type="NCBI Taxonomy" id="404578"/>
    <lineage>
        <taxon>Bacteria</taxon>
        <taxon>Bacillati</taxon>
        <taxon>Actinomycetota</taxon>
        <taxon>Actinomycetes</taxon>
        <taxon>Mycobacteriales</taxon>
        <taxon>Nocardiaceae</taxon>
        <taxon>Nocardia</taxon>
    </lineage>
</organism>
<dbReference type="PROSITE" id="PS50005">
    <property type="entry name" value="TPR"/>
    <property type="match status" value="1"/>
</dbReference>